<dbReference type="InterPro" id="IPR007110">
    <property type="entry name" value="Ig-like_dom"/>
</dbReference>
<dbReference type="GO" id="GO:0001817">
    <property type="term" value="P:regulation of cytokine production"/>
    <property type="evidence" value="ECO:0007669"/>
    <property type="project" value="TreeGrafter"/>
</dbReference>
<feature type="domain" description="Ig-like" evidence="6">
    <location>
        <begin position="694"/>
        <end position="785"/>
    </location>
</feature>
<name>A0A669BPP4_ORENI</name>
<dbReference type="SMART" id="SM00409">
    <property type="entry name" value="IG"/>
    <property type="match status" value="8"/>
</dbReference>
<dbReference type="SMART" id="SM00406">
    <property type="entry name" value="IGv"/>
    <property type="match status" value="8"/>
</dbReference>
<dbReference type="InterPro" id="IPR013783">
    <property type="entry name" value="Ig-like_fold"/>
</dbReference>
<dbReference type="InterPro" id="IPR036179">
    <property type="entry name" value="Ig-like_dom_sf"/>
</dbReference>
<reference evidence="7" key="3">
    <citation type="submission" date="2025-09" db="UniProtKB">
        <authorList>
            <consortium name="Ensembl"/>
        </authorList>
    </citation>
    <scope>IDENTIFICATION</scope>
</reference>
<dbReference type="Ensembl" id="ENSONIT00000086015.1">
    <property type="protein sequence ID" value="ENSONIP00000037714.1"/>
    <property type="gene ID" value="ENSONIG00000007923.2"/>
</dbReference>
<feature type="signal peptide" evidence="5">
    <location>
        <begin position="1"/>
        <end position="23"/>
    </location>
</feature>
<feature type="domain" description="Ig-like" evidence="6">
    <location>
        <begin position="358"/>
        <end position="461"/>
    </location>
</feature>
<dbReference type="InterPro" id="IPR050504">
    <property type="entry name" value="IgSF_BTN/MOG"/>
</dbReference>
<comment type="subcellular location">
    <subcellularLocation>
        <location evidence="1">Membrane</location>
    </subcellularLocation>
</comment>
<dbReference type="SMART" id="SM00408">
    <property type="entry name" value="IGc2"/>
    <property type="match status" value="8"/>
</dbReference>
<keyword evidence="8" id="KW-1185">Reference proteome</keyword>
<keyword evidence="3" id="KW-0393">Immunoglobulin domain</keyword>
<keyword evidence="5" id="KW-0732">Signal</keyword>
<feature type="domain" description="Ig-like" evidence="6">
    <location>
        <begin position="245"/>
        <end position="350"/>
    </location>
</feature>
<dbReference type="PROSITE" id="PS50835">
    <property type="entry name" value="IG_LIKE"/>
    <property type="match status" value="8"/>
</dbReference>
<feature type="domain" description="Ig-like" evidence="6">
    <location>
        <begin position="135"/>
        <end position="227"/>
    </location>
</feature>
<evidence type="ECO:0000256" key="1">
    <source>
        <dbReference type="ARBA" id="ARBA00004370"/>
    </source>
</evidence>
<dbReference type="InterPro" id="IPR013106">
    <property type="entry name" value="Ig_V-set"/>
</dbReference>
<dbReference type="GeneTree" id="ENSGT00940000156511"/>
<dbReference type="AlphaFoldDB" id="A0A669BPP4"/>
<evidence type="ECO:0000259" key="6">
    <source>
        <dbReference type="PROSITE" id="PS50835"/>
    </source>
</evidence>
<evidence type="ECO:0000256" key="3">
    <source>
        <dbReference type="ARBA" id="ARBA00023319"/>
    </source>
</evidence>
<dbReference type="PANTHER" id="PTHR24100">
    <property type="entry name" value="BUTYROPHILIN"/>
    <property type="match status" value="1"/>
</dbReference>
<dbReference type="GO" id="GO:0009897">
    <property type="term" value="C:external side of plasma membrane"/>
    <property type="evidence" value="ECO:0007669"/>
    <property type="project" value="TreeGrafter"/>
</dbReference>
<evidence type="ECO:0000313" key="8">
    <source>
        <dbReference type="Proteomes" id="UP000005207"/>
    </source>
</evidence>
<dbReference type="InParanoid" id="A0A669BPP4"/>
<feature type="transmembrane region" description="Helical" evidence="4">
    <location>
        <begin position="945"/>
        <end position="964"/>
    </location>
</feature>
<evidence type="ECO:0000313" key="7">
    <source>
        <dbReference type="Ensembl" id="ENSONIP00000037714.1"/>
    </source>
</evidence>
<dbReference type="Gene3D" id="2.60.40.10">
    <property type="entry name" value="Immunoglobulins"/>
    <property type="match status" value="8"/>
</dbReference>
<dbReference type="GO" id="GO:0005102">
    <property type="term" value="F:signaling receptor binding"/>
    <property type="evidence" value="ECO:0007669"/>
    <property type="project" value="TreeGrafter"/>
</dbReference>
<reference evidence="8" key="1">
    <citation type="submission" date="2012-01" db="EMBL/GenBank/DDBJ databases">
        <title>The Genome Sequence of Oreochromis niloticus (Nile Tilapia).</title>
        <authorList>
            <consortium name="Broad Institute Genome Assembly Team"/>
            <consortium name="Broad Institute Sequencing Platform"/>
            <person name="Di Palma F."/>
            <person name="Johnson J."/>
            <person name="Lander E.S."/>
            <person name="Lindblad-Toh K."/>
        </authorList>
    </citation>
    <scope>NUCLEOTIDE SEQUENCE [LARGE SCALE GENOMIC DNA]</scope>
</reference>
<sequence length="975" mass="111194">MSAVTASIFLTLLFVGVFVFVSAEQKTITVASGQDVILPCRVPNKNTNKFVQWSRADLEPEYFLVYWDGKFLPNNQHPSFKNRVDLQDRRMKDGDVSLILKHVSSADTGSYVCRAFMEETRSWKPISIINLSVPPDMKTVTAESGQDVTLTCRAPNNNNIKSVHWSRADLDPEYLLVYRNGQFFPENQHPSFKNRVDLQDKQMKDGDVSLILKDVNTADNGTYKCQVFMEETCSWKLSIINLSVPSDEQHFITAKSGQIVILPCLTPKKNIKFVHWSRADLEPEYLVLYKDGKFLPDNQHPSFKNRVDLQERQMKDGDVSLILNNVNTADKGTYQCRVFTEGARTWKTISIINLSVPPDQKVIATKSGQNVILPCQNPANKIKAVRWSRVDLEPEYLIFYRAEQFLPNNQNESSKHPVALHERQIKDGDVSLILNNVNTADNGTYVCRVFTEETRSWKSISIIDLNVPPDQRNITAESRKSVILPCGAPNNKKIKFIHWSRADLEPEYLLVYRNGQYLLDNQHPSFKNRVDLQDLQMKDGDVSLILKNVNTADDGTYQCRVFMEETRSWKLSIINLNISLNEKNVTAESGQNITLTCRAPNNNIDVLEWSRADLDTEYVLLYRDEQFDPDNQHPSFKNRVDLQDRQMKDGDVSLILKDVTINDAGTYDCHVFMRGTNHKNSKPISSIYLRVVPPDEKTITAESGQDVTLTCRAPNKNIKFVHWSRADLESEYVLVYRDERVFTDHQHPSFKNRVDLQDRRMKDGDVSLILKRVTSVDDGTYKCRVFMEETRSWKHSIINLTVPPDQKTTVVKSGQDVTLTCRAPNSILITAVKWSRTDLEPEFVLLFQDSLFVQDNQHPSFKNRVDLQDTQMKNGDVSLILNNVTINDAGTYECRVFMRGTSQKHRKPISRVTLRVAPPGQTGGLRVDGGKEDRGKEDGSVGLKVGLSVSAVLLVAAVAGFLIYRKIKRQNRDFN</sequence>
<organism evidence="7 8">
    <name type="scientific">Oreochromis niloticus</name>
    <name type="common">Nile tilapia</name>
    <name type="synonym">Tilapia nilotica</name>
    <dbReference type="NCBI Taxonomy" id="8128"/>
    <lineage>
        <taxon>Eukaryota</taxon>
        <taxon>Metazoa</taxon>
        <taxon>Chordata</taxon>
        <taxon>Craniata</taxon>
        <taxon>Vertebrata</taxon>
        <taxon>Euteleostomi</taxon>
        <taxon>Actinopterygii</taxon>
        <taxon>Neopterygii</taxon>
        <taxon>Teleostei</taxon>
        <taxon>Neoteleostei</taxon>
        <taxon>Acanthomorphata</taxon>
        <taxon>Ovalentaria</taxon>
        <taxon>Cichlomorphae</taxon>
        <taxon>Cichliformes</taxon>
        <taxon>Cichlidae</taxon>
        <taxon>African cichlids</taxon>
        <taxon>Pseudocrenilabrinae</taxon>
        <taxon>Oreochromini</taxon>
        <taxon>Oreochromis</taxon>
    </lineage>
</organism>
<keyword evidence="4" id="KW-1133">Transmembrane helix</keyword>
<gene>
    <name evidence="7" type="primary">LOC109201332</name>
</gene>
<dbReference type="Pfam" id="PF07686">
    <property type="entry name" value="V-set"/>
    <property type="match status" value="8"/>
</dbReference>
<keyword evidence="2 4" id="KW-0472">Membrane</keyword>
<proteinExistence type="predicted"/>
<dbReference type="InterPro" id="IPR003599">
    <property type="entry name" value="Ig_sub"/>
</dbReference>
<dbReference type="Proteomes" id="UP000005207">
    <property type="component" value="Linkage group LG3"/>
</dbReference>
<dbReference type="InterPro" id="IPR003598">
    <property type="entry name" value="Ig_sub2"/>
</dbReference>
<feature type="domain" description="Ig-like" evidence="6">
    <location>
        <begin position="469"/>
        <end position="572"/>
    </location>
</feature>
<feature type="domain" description="Ig-like" evidence="6">
    <location>
        <begin position="30"/>
        <end position="127"/>
    </location>
</feature>
<accession>A0A669BPP4</accession>
<evidence type="ECO:0000256" key="4">
    <source>
        <dbReference type="SAM" id="Phobius"/>
    </source>
</evidence>
<feature type="domain" description="Ig-like" evidence="6">
    <location>
        <begin position="576"/>
        <end position="685"/>
    </location>
</feature>
<evidence type="ECO:0000256" key="2">
    <source>
        <dbReference type="ARBA" id="ARBA00023136"/>
    </source>
</evidence>
<protein>
    <recommendedName>
        <fullName evidence="6">Ig-like domain-containing protein</fullName>
    </recommendedName>
</protein>
<dbReference type="PANTHER" id="PTHR24100:SF151">
    <property type="entry name" value="ICOS LIGAND"/>
    <property type="match status" value="1"/>
</dbReference>
<keyword evidence="4" id="KW-0812">Transmembrane</keyword>
<dbReference type="GO" id="GO:0050852">
    <property type="term" value="P:T cell receptor signaling pathway"/>
    <property type="evidence" value="ECO:0007669"/>
    <property type="project" value="TreeGrafter"/>
</dbReference>
<feature type="chain" id="PRO_5025622109" description="Ig-like domain-containing protein" evidence="5">
    <location>
        <begin position="24"/>
        <end position="975"/>
    </location>
</feature>
<evidence type="ECO:0000256" key="5">
    <source>
        <dbReference type="SAM" id="SignalP"/>
    </source>
</evidence>
<dbReference type="SUPFAM" id="SSF48726">
    <property type="entry name" value="Immunoglobulin"/>
    <property type="match status" value="8"/>
</dbReference>
<reference evidence="7" key="2">
    <citation type="submission" date="2025-08" db="UniProtKB">
        <authorList>
            <consortium name="Ensembl"/>
        </authorList>
    </citation>
    <scope>IDENTIFICATION</scope>
</reference>
<feature type="domain" description="Ig-like" evidence="6">
    <location>
        <begin position="804"/>
        <end position="910"/>
    </location>
</feature>